<evidence type="ECO:0000313" key="2">
    <source>
        <dbReference type="EMBL" id="KAK7948876.1"/>
    </source>
</evidence>
<dbReference type="GeneID" id="92079046"/>
<proteinExistence type="predicted"/>
<evidence type="ECO:0000313" key="3">
    <source>
        <dbReference type="Proteomes" id="UP001391051"/>
    </source>
</evidence>
<comment type="caution">
    <text evidence="2">The sequence shown here is derived from an EMBL/GenBank/DDBJ whole genome shotgun (WGS) entry which is preliminary data.</text>
</comment>
<evidence type="ECO:0000256" key="1">
    <source>
        <dbReference type="SAM" id="MobiDB-lite"/>
    </source>
</evidence>
<reference evidence="2 3" key="1">
    <citation type="submission" date="2023-01" db="EMBL/GenBank/DDBJ databases">
        <title>Analysis of 21 Apiospora genomes using comparative genomics revels a genus with tremendous synthesis potential of carbohydrate active enzymes and secondary metabolites.</title>
        <authorList>
            <person name="Sorensen T."/>
        </authorList>
    </citation>
    <scope>NUCLEOTIDE SEQUENCE [LARGE SCALE GENOMIC DNA]</scope>
    <source>
        <strain evidence="2 3">CBS 24483</strain>
    </source>
</reference>
<dbReference type="RefSeq" id="XP_066698382.1">
    <property type="nucleotide sequence ID" value="XM_066845984.1"/>
</dbReference>
<keyword evidence="3" id="KW-1185">Reference proteome</keyword>
<sequence>MFVQATRPPGRHRCTVPLEPTAAQSAGLEGLLAQSHPVGWDTPGAARAQVHSERGGEAILPAQRVREEGGGDHSQSSFAKASLMDSDFR</sequence>
<accession>A0ABR1Q8L5</accession>
<name>A0ABR1Q8L5_9PEZI</name>
<protein>
    <submittedName>
        <fullName evidence="2">Uncharacterized protein</fullName>
    </submittedName>
</protein>
<feature type="region of interest" description="Disordered" evidence="1">
    <location>
        <begin position="64"/>
        <end position="89"/>
    </location>
</feature>
<dbReference type="Proteomes" id="UP001391051">
    <property type="component" value="Unassembled WGS sequence"/>
</dbReference>
<dbReference type="EMBL" id="JAQQWE010000006">
    <property type="protein sequence ID" value="KAK7948876.1"/>
    <property type="molecule type" value="Genomic_DNA"/>
</dbReference>
<organism evidence="2 3">
    <name type="scientific">Apiospora aurea</name>
    <dbReference type="NCBI Taxonomy" id="335848"/>
    <lineage>
        <taxon>Eukaryota</taxon>
        <taxon>Fungi</taxon>
        <taxon>Dikarya</taxon>
        <taxon>Ascomycota</taxon>
        <taxon>Pezizomycotina</taxon>
        <taxon>Sordariomycetes</taxon>
        <taxon>Xylariomycetidae</taxon>
        <taxon>Amphisphaeriales</taxon>
        <taxon>Apiosporaceae</taxon>
        <taxon>Apiospora</taxon>
    </lineage>
</organism>
<gene>
    <name evidence="2" type="ORF">PG986_009762</name>
</gene>